<dbReference type="RefSeq" id="WP_073873409.1">
    <property type="nucleotide sequence ID" value="NZ_MPNT01000005.1"/>
</dbReference>
<dbReference type="STRING" id="53378.BRW65_08210"/>
<protein>
    <recommendedName>
        <fullName evidence="1">NAD-dependent epimerase/dehydratase domain-containing protein</fullName>
    </recommendedName>
</protein>
<gene>
    <name evidence="2" type="ORF">BRW65_08210</name>
</gene>
<organism evidence="2 3">
    <name type="scientific">Mycobacterium paraffinicum</name>
    <dbReference type="NCBI Taxonomy" id="53378"/>
    <lineage>
        <taxon>Bacteria</taxon>
        <taxon>Bacillati</taxon>
        <taxon>Actinomycetota</taxon>
        <taxon>Actinomycetes</taxon>
        <taxon>Mycobacteriales</taxon>
        <taxon>Mycobacteriaceae</taxon>
        <taxon>Mycobacterium</taxon>
    </lineage>
</organism>
<keyword evidence="3" id="KW-1185">Reference proteome</keyword>
<sequence>MTTLITGATGKVGSRFARRMLAAGEPTRLLIRSKDSAVPRGADIAVADLRDEAAVRDSLYGVTAIVHVASSFRAFSAEELAETDVAGTDRLANAALDAGITRFVYTSTNVVYDGCDYGRPATEDDPVGTGLHPYPAAKVEAERRLLLLHHQRGLDLRIVRLPFVYGDGDPHVADAARMLAGQPLHQRMPTAHHADVSQALLRALRAEGVGGRTYNLCDDAPMTLYEIYELHNLRWPEPAESADQTASPFADPSPWQHTVSTARIRRELGFRPFYPTVTSAAEAGAL</sequence>
<reference evidence="2 3" key="1">
    <citation type="submission" date="2016-11" db="EMBL/GenBank/DDBJ databases">
        <title>Genome sequences of unsequenced Mycobacteria.</title>
        <authorList>
            <person name="Greninger A.L."/>
            <person name="Fang F."/>
            <person name="Jerome K.R."/>
        </authorList>
    </citation>
    <scope>NUCLEOTIDE SEQUENCE [LARGE SCALE GENOMIC DNA]</scope>
    <source>
        <strain evidence="2 3">M11</strain>
    </source>
</reference>
<dbReference type="GO" id="GO:0004029">
    <property type="term" value="F:aldehyde dehydrogenase (NAD+) activity"/>
    <property type="evidence" value="ECO:0007669"/>
    <property type="project" value="TreeGrafter"/>
</dbReference>
<proteinExistence type="predicted"/>
<feature type="domain" description="NAD-dependent epimerase/dehydratase" evidence="1">
    <location>
        <begin position="4"/>
        <end position="217"/>
    </location>
</feature>
<dbReference type="PANTHER" id="PTHR48079">
    <property type="entry name" value="PROTEIN YEEZ"/>
    <property type="match status" value="1"/>
</dbReference>
<dbReference type="GO" id="GO:0005737">
    <property type="term" value="C:cytoplasm"/>
    <property type="evidence" value="ECO:0007669"/>
    <property type="project" value="TreeGrafter"/>
</dbReference>
<dbReference type="InterPro" id="IPR001509">
    <property type="entry name" value="Epimerase_deHydtase"/>
</dbReference>
<dbReference type="InterPro" id="IPR036291">
    <property type="entry name" value="NAD(P)-bd_dom_sf"/>
</dbReference>
<evidence type="ECO:0000313" key="3">
    <source>
        <dbReference type="Proteomes" id="UP000186438"/>
    </source>
</evidence>
<evidence type="ECO:0000313" key="2">
    <source>
        <dbReference type="EMBL" id="OJZ74680.1"/>
    </source>
</evidence>
<dbReference type="Proteomes" id="UP000186438">
    <property type="component" value="Unassembled WGS sequence"/>
</dbReference>
<dbReference type="AlphaFoldDB" id="A0A1Q4HYC7"/>
<dbReference type="OrthoDB" id="9787292at2"/>
<dbReference type="EMBL" id="MPNT01000005">
    <property type="protein sequence ID" value="OJZ74680.1"/>
    <property type="molecule type" value="Genomic_DNA"/>
</dbReference>
<evidence type="ECO:0000259" key="1">
    <source>
        <dbReference type="Pfam" id="PF01370"/>
    </source>
</evidence>
<dbReference type="Pfam" id="PF01370">
    <property type="entry name" value="Epimerase"/>
    <property type="match status" value="1"/>
</dbReference>
<dbReference type="InterPro" id="IPR051783">
    <property type="entry name" value="NAD(P)-dependent_oxidoreduct"/>
</dbReference>
<comment type="caution">
    <text evidence="2">The sequence shown here is derived from an EMBL/GenBank/DDBJ whole genome shotgun (WGS) entry which is preliminary data.</text>
</comment>
<dbReference type="Gene3D" id="3.40.50.720">
    <property type="entry name" value="NAD(P)-binding Rossmann-like Domain"/>
    <property type="match status" value="1"/>
</dbReference>
<dbReference type="SUPFAM" id="SSF51735">
    <property type="entry name" value="NAD(P)-binding Rossmann-fold domains"/>
    <property type="match status" value="1"/>
</dbReference>
<name>A0A1Q4HYC7_9MYCO</name>
<dbReference type="PANTHER" id="PTHR48079:SF6">
    <property type="entry name" value="NAD(P)-BINDING DOMAIN-CONTAINING PROTEIN-RELATED"/>
    <property type="match status" value="1"/>
</dbReference>
<accession>A0A1Q4HYC7</accession>